<dbReference type="EMBL" id="JAIWYP010000006">
    <property type="protein sequence ID" value="KAH3808438.1"/>
    <property type="molecule type" value="Genomic_DNA"/>
</dbReference>
<keyword evidence="2" id="KW-1185">Reference proteome</keyword>
<gene>
    <name evidence="1" type="ORF">DPMN_136792</name>
</gene>
<reference evidence="1" key="2">
    <citation type="submission" date="2020-11" db="EMBL/GenBank/DDBJ databases">
        <authorList>
            <person name="McCartney M.A."/>
            <person name="Auch B."/>
            <person name="Kono T."/>
            <person name="Mallez S."/>
            <person name="Becker A."/>
            <person name="Gohl D.M."/>
            <person name="Silverstein K.A.T."/>
            <person name="Koren S."/>
            <person name="Bechman K.B."/>
            <person name="Herman A."/>
            <person name="Abrahante J.E."/>
            <person name="Garbe J."/>
        </authorList>
    </citation>
    <scope>NUCLEOTIDE SEQUENCE</scope>
    <source>
        <strain evidence="1">Duluth1</strain>
        <tissue evidence="1">Whole animal</tissue>
    </source>
</reference>
<evidence type="ECO:0000313" key="1">
    <source>
        <dbReference type="EMBL" id="KAH3808438.1"/>
    </source>
</evidence>
<proteinExistence type="predicted"/>
<evidence type="ECO:0000313" key="2">
    <source>
        <dbReference type="Proteomes" id="UP000828390"/>
    </source>
</evidence>
<dbReference type="AlphaFoldDB" id="A0A9D4G491"/>
<organism evidence="1 2">
    <name type="scientific">Dreissena polymorpha</name>
    <name type="common">Zebra mussel</name>
    <name type="synonym">Mytilus polymorpha</name>
    <dbReference type="NCBI Taxonomy" id="45954"/>
    <lineage>
        <taxon>Eukaryota</taxon>
        <taxon>Metazoa</taxon>
        <taxon>Spiralia</taxon>
        <taxon>Lophotrochozoa</taxon>
        <taxon>Mollusca</taxon>
        <taxon>Bivalvia</taxon>
        <taxon>Autobranchia</taxon>
        <taxon>Heteroconchia</taxon>
        <taxon>Euheterodonta</taxon>
        <taxon>Imparidentia</taxon>
        <taxon>Neoheterodontei</taxon>
        <taxon>Myida</taxon>
        <taxon>Dreissenoidea</taxon>
        <taxon>Dreissenidae</taxon>
        <taxon>Dreissena</taxon>
    </lineage>
</organism>
<accession>A0A9D4G491</accession>
<dbReference type="Proteomes" id="UP000828390">
    <property type="component" value="Unassembled WGS sequence"/>
</dbReference>
<comment type="caution">
    <text evidence="1">The sequence shown here is derived from an EMBL/GenBank/DDBJ whole genome shotgun (WGS) entry which is preliminary data.</text>
</comment>
<protein>
    <submittedName>
        <fullName evidence="1">Uncharacterized protein</fullName>
    </submittedName>
</protein>
<reference evidence="1" key="1">
    <citation type="journal article" date="2019" name="bioRxiv">
        <title>The Genome of the Zebra Mussel, Dreissena polymorpha: A Resource for Invasive Species Research.</title>
        <authorList>
            <person name="McCartney M.A."/>
            <person name="Auch B."/>
            <person name="Kono T."/>
            <person name="Mallez S."/>
            <person name="Zhang Y."/>
            <person name="Obille A."/>
            <person name="Becker A."/>
            <person name="Abrahante J.E."/>
            <person name="Garbe J."/>
            <person name="Badalamenti J.P."/>
            <person name="Herman A."/>
            <person name="Mangelson H."/>
            <person name="Liachko I."/>
            <person name="Sullivan S."/>
            <person name="Sone E.D."/>
            <person name="Koren S."/>
            <person name="Silverstein K.A.T."/>
            <person name="Beckman K.B."/>
            <person name="Gohl D.M."/>
        </authorList>
    </citation>
    <scope>NUCLEOTIDE SEQUENCE</scope>
    <source>
        <strain evidence="1">Duluth1</strain>
        <tissue evidence="1">Whole animal</tissue>
    </source>
</reference>
<name>A0A9D4G491_DREPO</name>
<sequence>MFGFVETLRQLSIQKSTLANILFHAWRTFLSICLPGKNTASSIYDKHFCSLNATKRARNYLRLTRTVVCIVTTGCCMALRLPKQYGNEQSTKFCQGFPEYSAFWAIWWSQVTMTVHALTISTKF</sequence>